<dbReference type="InterPro" id="IPR002105">
    <property type="entry name" value="Dockerin_1_rpt"/>
</dbReference>
<accession>A0A6N4TI65</accession>
<reference evidence="5" key="1">
    <citation type="submission" date="2019-05" db="EMBL/GenBank/DDBJ databases">
        <title>Complete genome sequencing of Absiella argi strain JCM 30884.</title>
        <authorList>
            <person name="Sakamoto M."/>
            <person name="Murakami T."/>
            <person name="Mori H."/>
        </authorList>
    </citation>
    <scope>NUCLEOTIDE SEQUENCE [LARGE SCALE GENOMIC DNA]</scope>
    <source>
        <strain evidence="5">JCM 30884</strain>
    </source>
</reference>
<dbReference type="Pfam" id="PF00404">
    <property type="entry name" value="Dockerin_1"/>
    <property type="match status" value="1"/>
</dbReference>
<dbReference type="GO" id="GO:0004040">
    <property type="term" value="F:amidase activity"/>
    <property type="evidence" value="ECO:0007669"/>
    <property type="project" value="InterPro"/>
</dbReference>
<dbReference type="SUPFAM" id="SSF63446">
    <property type="entry name" value="Type I dockerin domain"/>
    <property type="match status" value="1"/>
</dbReference>
<organism evidence="4 5">
    <name type="scientific">Amedibacterium intestinale</name>
    <dbReference type="NCBI Taxonomy" id="2583452"/>
    <lineage>
        <taxon>Bacteria</taxon>
        <taxon>Bacillati</taxon>
        <taxon>Bacillota</taxon>
        <taxon>Erysipelotrichia</taxon>
        <taxon>Erysipelotrichales</taxon>
        <taxon>Erysipelotrichaceae</taxon>
        <taxon>Amedibacterium</taxon>
    </lineage>
</organism>
<dbReference type="Proteomes" id="UP000464754">
    <property type="component" value="Chromosome"/>
</dbReference>
<dbReference type="InterPro" id="IPR018247">
    <property type="entry name" value="EF_Hand_1_Ca_BS"/>
</dbReference>
<dbReference type="Gene3D" id="1.10.530.10">
    <property type="match status" value="1"/>
</dbReference>
<evidence type="ECO:0000256" key="1">
    <source>
        <dbReference type="SAM" id="MobiDB-lite"/>
    </source>
</evidence>
<dbReference type="CDD" id="cd14256">
    <property type="entry name" value="Dockerin_I"/>
    <property type="match status" value="1"/>
</dbReference>
<feature type="chain" id="PRO_5039665547" description="Dockerin domain-containing protein" evidence="2">
    <location>
        <begin position="21"/>
        <end position="644"/>
    </location>
</feature>
<dbReference type="PROSITE" id="PS51766">
    <property type="entry name" value="DOCKERIN"/>
    <property type="match status" value="1"/>
</dbReference>
<dbReference type="InterPro" id="IPR002901">
    <property type="entry name" value="MGlyc_endo_b_GlcNAc-like_dom"/>
</dbReference>
<dbReference type="RefSeq" id="WP_163051652.1">
    <property type="nucleotide sequence ID" value="NZ_AP019695.1"/>
</dbReference>
<evidence type="ECO:0000313" key="4">
    <source>
        <dbReference type="EMBL" id="BBK22115.1"/>
    </source>
</evidence>
<keyword evidence="5" id="KW-1185">Reference proteome</keyword>
<dbReference type="InterPro" id="IPR016134">
    <property type="entry name" value="Dockerin_dom"/>
</dbReference>
<dbReference type="KEGG" id="aarg:Aargi30884_10180"/>
<feature type="signal peptide" evidence="2">
    <location>
        <begin position="1"/>
        <end position="20"/>
    </location>
</feature>
<dbReference type="GO" id="GO:0000272">
    <property type="term" value="P:polysaccharide catabolic process"/>
    <property type="evidence" value="ECO:0007669"/>
    <property type="project" value="InterPro"/>
</dbReference>
<name>A0A6N4TI65_9FIRM</name>
<dbReference type="GO" id="GO:0004553">
    <property type="term" value="F:hydrolase activity, hydrolyzing O-glycosyl compounds"/>
    <property type="evidence" value="ECO:0007669"/>
    <property type="project" value="InterPro"/>
</dbReference>
<feature type="region of interest" description="Disordered" evidence="1">
    <location>
        <begin position="567"/>
        <end position="590"/>
    </location>
</feature>
<evidence type="ECO:0000259" key="3">
    <source>
        <dbReference type="PROSITE" id="PS51766"/>
    </source>
</evidence>
<dbReference type="InterPro" id="IPR036439">
    <property type="entry name" value="Dockerin_dom_sf"/>
</dbReference>
<evidence type="ECO:0000313" key="5">
    <source>
        <dbReference type="Proteomes" id="UP000464754"/>
    </source>
</evidence>
<keyword evidence="2" id="KW-0732">Signal</keyword>
<feature type="domain" description="Dockerin" evidence="3">
    <location>
        <begin position="582"/>
        <end position="644"/>
    </location>
</feature>
<sequence length="644" mass="71244">MKQKKVLTLLSAAAILTASFYMINKSDLYASNEELKMQGQSYSDKSGLFLSMDKDGNIQYITPESADVVENTKMPEQQQKHITFDVKVESENGEMITVAKEDTMKEAQESAFSIQNNRSTAVMSESTKLRTRYAVPSEVSVYTKDVLRSTTAPSIVRFKNIGDTTSYTEDGTGIAGYTHASYAADAAYLATSGNKVKFKMAGVTGWVNASNVEIIPYTNSLNISYYKADNGKFYHYISTNVYGSGAASTQMVGYQPNYIKSNTKYYSYDGHYFYTSYAAMIDDYKNNRYSNAVNASQPYYNYYQFLSQRTKTSYSAADINKYIASRTTSKSKIWNKGSAFTGAEKFGANAALMMGLAINESAWGMSSIAQSKNNIFGLNAVDSSPGTSASTFASVEACINDYAKNYVSLGYASPFDWRYYGPHLGDKQSGMNVKYASDPYWGEKAAAQAWQLENINGKKDYQKYQLGIDRGNATASVYKEADSKSKLYYQTGNDAGKVIHQFSYVILDTVKNSQGTWYKIQSDEILKSDRSNVNTDSNGVYDFSKNYAYIKADNDIYLLDKVDAGNGGNDNGNGSETTPPKPSYKQGDANLDGKLTPADYVLVKNHIMNKSKLTGTALQAADANKDNKISPADYIWIKNKIMGK</sequence>
<dbReference type="PROSITE" id="PS00018">
    <property type="entry name" value="EF_HAND_1"/>
    <property type="match status" value="1"/>
</dbReference>
<gene>
    <name evidence="4" type="ORF">Aargi30884_10180</name>
</gene>
<proteinExistence type="predicted"/>
<dbReference type="AlphaFoldDB" id="A0A6N4TI65"/>
<evidence type="ECO:0000256" key="2">
    <source>
        <dbReference type="SAM" id="SignalP"/>
    </source>
</evidence>
<dbReference type="EMBL" id="AP019695">
    <property type="protein sequence ID" value="BBK22115.1"/>
    <property type="molecule type" value="Genomic_DNA"/>
</dbReference>
<dbReference type="Gene3D" id="1.10.1330.10">
    <property type="entry name" value="Dockerin domain"/>
    <property type="match status" value="1"/>
</dbReference>
<dbReference type="Pfam" id="PF01832">
    <property type="entry name" value="Glucosaminidase"/>
    <property type="match status" value="1"/>
</dbReference>
<protein>
    <recommendedName>
        <fullName evidence="3">Dockerin domain-containing protein</fullName>
    </recommendedName>
</protein>